<dbReference type="AlphaFoldDB" id="A0A6L2MHV1"/>
<organism evidence="2">
    <name type="scientific">Tanacetum cinerariifolium</name>
    <name type="common">Dalmatian daisy</name>
    <name type="synonym">Chrysanthemum cinerariifolium</name>
    <dbReference type="NCBI Taxonomy" id="118510"/>
    <lineage>
        <taxon>Eukaryota</taxon>
        <taxon>Viridiplantae</taxon>
        <taxon>Streptophyta</taxon>
        <taxon>Embryophyta</taxon>
        <taxon>Tracheophyta</taxon>
        <taxon>Spermatophyta</taxon>
        <taxon>Magnoliopsida</taxon>
        <taxon>eudicotyledons</taxon>
        <taxon>Gunneridae</taxon>
        <taxon>Pentapetalae</taxon>
        <taxon>asterids</taxon>
        <taxon>campanulids</taxon>
        <taxon>Asterales</taxon>
        <taxon>Asteraceae</taxon>
        <taxon>Asteroideae</taxon>
        <taxon>Anthemideae</taxon>
        <taxon>Anthemidinae</taxon>
        <taxon>Tanacetum</taxon>
    </lineage>
</organism>
<accession>A0A6L2MHV1</accession>
<dbReference type="EMBL" id="BKCJ010006475">
    <property type="protein sequence ID" value="GEU72352.1"/>
    <property type="molecule type" value="Genomic_DNA"/>
</dbReference>
<feature type="compositionally biased region" description="Low complexity" evidence="1">
    <location>
        <begin position="34"/>
        <end position="49"/>
    </location>
</feature>
<feature type="region of interest" description="Disordered" evidence="1">
    <location>
        <begin position="31"/>
        <end position="62"/>
    </location>
</feature>
<comment type="caution">
    <text evidence="2">The sequence shown here is derived from an EMBL/GenBank/DDBJ whole genome shotgun (WGS) entry which is preliminary data.</text>
</comment>
<evidence type="ECO:0000313" key="2">
    <source>
        <dbReference type="EMBL" id="GEU72352.1"/>
    </source>
</evidence>
<proteinExistence type="predicted"/>
<gene>
    <name evidence="2" type="ORF">Tci_044330</name>
</gene>
<protein>
    <submittedName>
        <fullName evidence="2">Uncharacterized protein</fullName>
    </submittedName>
</protein>
<evidence type="ECO:0000256" key="1">
    <source>
        <dbReference type="SAM" id="MobiDB-lite"/>
    </source>
</evidence>
<reference evidence="2" key="1">
    <citation type="journal article" date="2019" name="Sci. Rep.">
        <title>Draft genome of Tanacetum cinerariifolium, the natural source of mosquito coil.</title>
        <authorList>
            <person name="Yamashiro T."/>
            <person name="Shiraishi A."/>
            <person name="Satake H."/>
            <person name="Nakayama K."/>
        </authorList>
    </citation>
    <scope>NUCLEOTIDE SEQUENCE</scope>
</reference>
<name>A0A6L2MHV1_TANCI</name>
<sequence length="151" mass="16055">MAGRYDAKNHGIMRQRKGRADVLGAMATNQCGCRPTTTSRRPTTAGSAAAPPPPVAAPPPSDAVARPPSLNFFEVLQILPEVGVAGISWFYFARLAGIIMAVGGFVEKSVAATLLAEFGYIDLFQPHHANVAFVSPESCRRCCNNLSLPDL</sequence>
<feature type="compositionally biased region" description="Pro residues" evidence="1">
    <location>
        <begin position="50"/>
        <end position="61"/>
    </location>
</feature>